<evidence type="ECO:0000256" key="1">
    <source>
        <dbReference type="SAM" id="MobiDB-lite"/>
    </source>
</evidence>
<dbReference type="AlphaFoldDB" id="A0A8T4IXP5"/>
<comment type="caution">
    <text evidence="2">The sequence shown here is derived from an EMBL/GenBank/DDBJ whole genome shotgun (WGS) entry which is preliminary data.</text>
</comment>
<reference evidence="2" key="1">
    <citation type="submission" date="2021-04" db="EMBL/GenBank/DDBJ databases">
        <title>Sequencing of actinobacteria type strains.</title>
        <authorList>
            <person name="Nguyen G.-S."/>
            <person name="Wentzel A."/>
        </authorList>
    </citation>
    <scope>NUCLEOTIDE SEQUENCE</scope>
    <source>
        <strain evidence="2">DSM 42095</strain>
    </source>
</reference>
<accession>A0A8T4IXP5</accession>
<organism evidence="2 3">
    <name type="scientific">Streptomyces daliensis</name>
    <dbReference type="NCBI Taxonomy" id="299421"/>
    <lineage>
        <taxon>Bacteria</taxon>
        <taxon>Bacillati</taxon>
        <taxon>Actinomycetota</taxon>
        <taxon>Actinomycetes</taxon>
        <taxon>Kitasatosporales</taxon>
        <taxon>Streptomycetaceae</taxon>
        <taxon>Streptomyces</taxon>
    </lineage>
</organism>
<protein>
    <submittedName>
        <fullName evidence="2">Uncharacterized protein</fullName>
    </submittedName>
</protein>
<evidence type="ECO:0000313" key="2">
    <source>
        <dbReference type="EMBL" id="MBR7676408.1"/>
    </source>
</evidence>
<keyword evidence="3" id="KW-1185">Reference proteome</keyword>
<dbReference type="Proteomes" id="UP000675554">
    <property type="component" value="Unassembled WGS sequence"/>
</dbReference>
<name>A0A8T4IXP5_9ACTN</name>
<feature type="compositionally biased region" description="Basic and acidic residues" evidence="1">
    <location>
        <begin position="45"/>
        <end position="62"/>
    </location>
</feature>
<feature type="region of interest" description="Disordered" evidence="1">
    <location>
        <begin position="43"/>
        <end position="62"/>
    </location>
</feature>
<sequence>MTSQGFERPAVAGPVDDQTEPEWDDPLTRLLLLLEIADEPPWLRQIERSPRSGEGRLGHRAG</sequence>
<dbReference type="EMBL" id="JAGSMN010000659">
    <property type="protein sequence ID" value="MBR7676408.1"/>
    <property type="molecule type" value="Genomic_DNA"/>
</dbReference>
<evidence type="ECO:0000313" key="3">
    <source>
        <dbReference type="Proteomes" id="UP000675554"/>
    </source>
</evidence>
<feature type="region of interest" description="Disordered" evidence="1">
    <location>
        <begin position="1"/>
        <end position="24"/>
    </location>
</feature>
<gene>
    <name evidence="2" type="ORF">KDA82_26055</name>
</gene>
<proteinExistence type="predicted"/>